<organism evidence="1 2">
    <name type="scientific">Bradyrhizobium zhanjiangense</name>
    <dbReference type="NCBI Taxonomy" id="1325107"/>
    <lineage>
        <taxon>Bacteria</taxon>
        <taxon>Pseudomonadati</taxon>
        <taxon>Pseudomonadota</taxon>
        <taxon>Alphaproteobacteria</taxon>
        <taxon>Hyphomicrobiales</taxon>
        <taxon>Nitrobacteraceae</taxon>
        <taxon>Bradyrhizobium</taxon>
    </lineage>
</organism>
<evidence type="ECO:0000313" key="1">
    <source>
        <dbReference type="EMBL" id="RXG84443.1"/>
    </source>
</evidence>
<evidence type="ECO:0000313" key="2">
    <source>
        <dbReference type="Proteomes" id="UP000290174"/>
    </source>
</evidence>
<gene>
    <name evidence="1" type="ORF">EAS61_38840</name>
</gene>
<comment type="caution">
    <text evidence="1">The sequence shown here is derived from an EMBL/GenBank/DDBJ whole genome shotgun (WGS) entry which is preliminary data.</text>
</comment>
<dbReference type="RefSeq" id="WP_128930741.1">
    <property type="nucleotide sequence ID" value="NZ_CP022221.1"/>
</dbReference>
<reference evidence="1 2" key="1">
    <citation type="submission" date="2018-11" db="EMBL/GenBank/DDBJ databases">
        <title>Bradyrhizobium sp. nov., isolated from effective nodules of peanut in China.</title>
        <authorList>
            <person name="Li Y."/>
        </authorList>
    </citation>
    <scope>NUCLEOTIDE SEQUENCE [LARGE SCALE GENOMIC DNA]</scope>
    <source>
        <strain evidence="1 2">CCBAU 51770</strain>
    </source>
</reference>
<dbReference type="EMBL" id="RKMK01000073">
    <property type="protein sequence ID" value="RXG84443.1"/>
    <property type="molecule type" value="Genomic_DNA"/>
</dbReference>
<protein>
    <recommendedName>
        <fullName evidence="3">Lipoprotein</fullName>
    </recommendedName>
</protein>
<evidence type="ECO:0008006" key="3">
    <source>
        <dbReference type="Google" id="ProtNLM"/>
    </source>
</evidence>
<sequence>MKHFMEGQSVLAPLPVLLLLGGCAGTMPECNSLDARNTVIKIVSGDSNNALVNYAVMNSSAVAAMISRATTEAEKLAIWEKARQGAAYRLDDAISTNSRSKAKRAVTCTALLSATVEDVTAQKEVDFEVELTADGKISVSVRPFQF</sequence>
<name>A0A4Q0Q691_9BRAD</name>
<proteinExistence type="predicted"/>
<accession>A0A4Q0Q691</accession>
<dbReference type="PROSITE" id="PS51257">
    <property type="entry name" value="PROKAR_LIPOPROTEIN"/>
    <property type="match status" value="1"/>
</dbReference>
<dbReference type="Proteomes" id="UP000290174">
    <property type="component" value="Unassembled WGS sequence"/>
</dbReference>
<dbReference type="AlphaFoldDB" id="A0A4Q0Q691"/>